<dbReference type="Proteomes" id="UP000294003">
    <property type="component" value="Unassembled WGS sequence"/>
</dbReference>
<evidence type="ECO:0000313" key="2">
    <source>
        <dbReference type="EMBL" id="RYO83616.1"/>
    </source>
</evidence>
<keyword evidence="3" id="KW-1185">Reference proteome</keyword>
<reference evidence="2 3" key="1">
    <citation type="submission" date="2018-06" db="EMBL/GenBank/DDBJ databases">
        <title>Complete Genomes of Monosporascus.</title>
        <authorList>
            <person name="Robinson A.J."/>
            <person name="Natvig D.O."/>
        </authorList>
    </citation>
    <scope>NUCLEOTIDE SEQUENCE [LARGE SCALE GENOMIC DNA]</scope>
    <source>
        <strain evidence="2 3">CBS 609.92</strain>
    </source>
</reference>
<evidence type="ECO:0000313" key="3">
    <source>
        <dbReference type="Proteomes" id="UP000294003"/>
    </source>
</evidence>
<comment type="caution">
    <text evidence="2">The sequence shown here is derived from an EMBL/GenBank/DDBJ whole genome shotgun (WGS) entry which is preliminary data.</text>
</comment>
<evidence type="ECO:0008006" key="4">
    <source>
        <dbReference type="Google" id="ProtNLM"/>
    </source>
</evidence>
<organism evidence="2 3">
    <name type="scientific">Monosporascus cannonballus</name>
    <dbReference type="NCBI Taxonomy" id="155416"/>
    <lineage>
        <taxon>Eukaryota</taxon>
        <taxon>Fungi</taxon>
        <taxon>Dikarya</taxon>
        <taxon>Ascomycota</taxon>
        <taxon>Pezizomycotina</taxon>
        <taxon>Sordariomycetes</taxon>
        <taxon>Xylariomycetidae</taxon>
        <taxon>Xylariales</taxon>
        <taxon>Xylariales incertae sedis</taxon>
        <taxon>Monosporascus</taxon>
    </lineage>
</organism>
<dbReference type="EMBL" id="QJNS01000184">
    <property type="protein sequence ID" value="RYO83616.1"/>
    <property type="molecule type" value="Genomic_DNA"/>
</dbReference>
<accession>A0ABY0H7H5</accession>
<dbReference type="PANTHER" id="PTHR39474:SF1">
    <property type="entry name" value="FUNGAL SPECIFIC TRANSCRIPTION FACTOR"/>
    <property type="match status" value="1"/>
</dbReference>
<dbReference type="PANTHER" id="PTHR39474">
    <property type="entry name" value="UNNAMED PRODUCT"/>
    <property type="match status" value="1"/>
</dbReference>
<gene>
    <name evidence="2" type="ORF">DL762_006065</name>
</gene>
<feature type="compositionally biased region" description="Low complexity" evidence="1">
    <location>
        <begin position="22"/>
        <end position="31"/>
    </location>
</feature>
<name>A0ABY0H7H5_9PEZI</name>
<evidence type="ECO:0000256" key="1">
    <source>
        <dbReference type="SAM" id="MobiDB-lite"/>
    </source>
</evidence>
<protein>
    <recommendedName>
        <fullName evidence="4">Fungal specific transcription factor domain-containing protein</fullName>
    </recommendedName>
</protein>
<proteinExistence type="predicted"/>
<feature type="region of interest" description="Disordered" evidence="1">
    <location>
        <begin position="1"/>
        <end position="65"/>
    </location>
</feature>
<sequence>MSSTSTPASAPEDPASQRPQEEQQQQQQQQQSHGGAPFPLPEPPRAGEGDGTPTHQLALDGTGVKLDHLGPLVINEDGTMSRIANWDEMADIERENTLRILGRRNKARLAALRARQPGEAADGGQQ</sequence>